<dbReference type="EMBL" id="ON970568">
    <property type="protein sequence ID" value="UVK59027.1"/>
    <property type="molecule type" value="Genomic_DNA"/>
</dbReference>
<keyword evidence="2" id="KW-1185">Reference proteome</keyword>
<accession>A0A9E7QDE4</accession>
<organism evidence="1 2">
    <name type="scientific">Microbacterium phage Cen1621</name>
    <dbReference type="NCBI Taxonomy" id="2965191"/>
    <lineage>
        <taxon>Viruses</taxon>
        <taxon>Duplodnaviria</taxon>
        <taxon>Heunggongvirae</taxon>
        <taxon>Uroviricota</taxon>
        <taxon>Caudoviricetes</taxon>
        <taxon>Casidaviridae</taxon>
        <taxon>Cenunavirus</taxon>
        <taxon>Cenunavirus Cen1621</taxon>
    </lineage>
</organism>
<sequence>MLTTLASPAPIYRLRPTTTTDSVGDPVTSWATPQRDLIPRAAFDDGTSTGEARIEGTAELVIVGSFDLKAADRIEYGGEVWRIDGKPVVARSLVSGVLVHAKLVRVEVTR</sequence>
<dbReference type="Proteomes" id="UP001058660">
    <property type="component" value="Segment"/>
</dbReference>
<proteinExistence type="predicted"/>
<reference evidence="1" key="1">
    <citation type="submission" date="2022-07" db="EMBL/GenBank/DDBJ databases">
        <authorList>
            <person name="Torres-Arroyo K.M."/>
            <person name="Cardona-Perez A.V."/>
            <person name="Cruz-Vazquez C.O."/>
            <person name="Davila-Rivera B.E."/>
            <person name="Flores-Rivera E.M."/>
            <person name="Morales-Rodriguez J."/>
            <person name="Ramirez-Renta G.M."/>
            <person name="Ramos-Rodriguez C.M."/>
            <person name="Rodriguez-Rivera J.M."/>
            <person name="Toledo-Marrero N."/>
            <person name="Velazquez-Nunez L.D."/>
            <person name="Velez-Alicea A.S."/>
            <person name="Vazquez E."/>
            <person name="Balish M.F."/>
            <person name="Garlena R.A."/>
            <person name="Russell D.A."/>
            <person name="Jacobs-Sera D."/>
            <person name="Hatfull G.F."/>
        </authorList>
    </citation>
    <scope>NUCLEOTIDE SEQUENCE</scope>
</reference>
<protein>
    <submittedName>
        <fullName evidence="1">Head-to-tail stopper</fullName>
    </submittedName>
</protein>
<name>A0A9E7QDE4_9CAUD</name>
<evidence type="ECO:0000313" key="1">
    <source>
        <dbReference type="EMBL" id="UVK59027.1"/>
    </source>
</evidence>
<evidence type="ECO:0000313" key="2">
    <source>
        <dbReference type="Proteomes" id="UP001058660"/>
    </source>
</evidence>
<gene>
    <name evidence="1" type="primary">8</name>
    <name evidence="1" type="ORF">SEA_CEN1621_8</name>
</gene>